<dbReference type="GO" id="GO:0003964">
    <property type="term" value="F:RNA-directed DNA polymerase activity"/>
    <property type="evidence" value="ECO:0000318"/>
    <property type="project" value="GO_Central"/>
</dbReference>
<dbReference type="InterPro" id="IPR000477">
    <property type="entry name" value="RT_dom"/>
</dbReference>
<dbReference type="STRING" id="13333.W1PJV3"/>
<protein>
    <recommendedName>
        <fullName evidence="1">Reverse transcriptase domain-containing protein</fullName>
    </recommendedName>
</protein>
<dbReference type="Pfam" id="PF01348">
    <property type="entry name" value="Intron_maturas2"/>
    <property type="match status" value="1"/>
</dbReference>
<dbReference type="eggNOG" id="KOG1075">
    <property type="taxonomic scope" value="Eukaryota"/>
</dbReference>
<gene>
    <name evidence="2" type="ORF">AMTR_s00019p00239490</name>
</gene>
<dbReference type="Proteomes" id="UP000017836">
    <property type="component" value="Unassembled WGS sequence"/>
</dbReference>
<reference evidence="3" key="1">
    <citation type="journal article" date="2013" name="Science">
        <title>The Amborella genome and the evolution of flowering plants.</title>
        <authorList>
            <consortium name="Amborella Genome Project"/>
        </authorList>
    </citation>
    <scope>NUCLEOTIDE SEQUENCE [LARGE SCALE GENOMIC DNA]</scope>
</reference>
<dbReference type="PANTHER" id="PTHR33642">
    <property type="entry name" value="COX1/OXI3 INTRON 1 PROTEIN-RELATED"/>
    <property type="match status" value="1"/>
</dbReference>
<evidence type="ECO:0000313" key="3">
    <source>
        <dbReference type="Proteomes" id="UP000017836"/>
    </source>
</evidence>
<proteinExistence type="predicted"/>
<name>W1PJV3_AMBTC</name>
<dbReference type="GO" id="GO:0005739">
    <property type="term" value="C:mitochondrion"/>
    <property type="evidence" value="ECO:0000318"/>
    <property type="project" value="GO_Central"/>
</dbReference>
<feature type="domain" description="Reverse transcriptase" evidence="1">
    <location>
        <begin position="1"/>
        <end position="380"/>
    </location>
</feature>
<dbReference type="GO" id="GO:0006397">
    <property type="term" value="P:mRNA processing"/>
    <property type="evidence" value="ECO:0007669"/>
    <property type="project" value="InterPro"/>
</dbReference>
<evidence type="ECO:0000259" key="1">
    <source>
        <dbReference type="PROSITE" id="PS50878"/>
    </source>
</evidence>
<dbReference type="PROSITE" id="PS50878">
    <property type="entry name" value="RT_POL"/>
    <property type="match status" value="1"/>
</dbReference>
<dbReference type="OrthoDB" id="658143at2759"/>
<dbReference type="PANTHER" id="PTHR33642:SF4">
    <property type="entry name" value="COX1_OXI3 INTRON 1 PROTEIN-RELATED"/>
    <property type="match status" value="1"/>
</dbReference>
<keyword evidence="3" id="KW-1185">Reference proteome</keyword>
<dbReference type="OMA" id="WHRMLSA"/>
<sequence length="779" mass="90025">MILKLQRFSSSEIRASYILPYLKSISQRALTSYQKPYFSCNYSKANAAFAESLVSEPSEVHDETRSMSRKDIEILVLKQYSNGKFHNLVENVVSCRRVLLAACENLDSRVNGENRRDCLFSSVGVWVRDISEQIKAHRFDVDAYCVEILPLRKKGEKLILPSLKLKVVIEALRMVLEVIYENRFSTFAYGGRVGMGRHTCLRYLKNNVKDPNWWFSVAFKRDKINVNKLVSIMEEKMEDDSFMEILKGLFALGVISIEFGGCYMGRGFPQESGISSILVNVYFNGFDNEIQEIRTRIAHMNPEIETKGIPNVFYKPVKVFALRYLDEILVISSETKIFTMDLKKQVVEFLEGVLEMKVDKAKTAIHSAVSEKLGFIGMEIQAVPPSVLRPPMSEKAIRARKKYIKQRQARALEARNAYETRLKKLGLKIFSHVFMKFKKMGGFNCEAHIAPQIREIFEIWSHDVIEEFFKSSYERWTWYRRLAGGEFLSLQSVRDQLPQELVESYDQFHEQVDKYLNPYKINNNIEEERECEEEEARYSERTVRDLTELYVKVDAPTELIRKAVKLAGFTNSMGRPKPIKLLIPLDDADIIKWYAGIGRRWLQFYCCSHNFKTVKTIVNYHLRFSCILTLAEKHESTKREAINHYSKDLKVLNMDGIEELIFPLENDIKMMGDKNLSDPKPVDGLLSMALVRLASDEPSGCCAAHFCDRLDTIAYRVRLLQSRLNVNPLDEEKWVPGMGFIHESLDRKYLSLCSKHISDLYLGSITLQDIDCTSCFIPQ</sequence>
<dbReference type="EMBL" id="KI393807">
    <property type="protein sequence ID" value="ERN07380.1"/>
    <property type="molecule type" value="Genomic_DNA"/>
</dbReference>
<dbReference type="AlphaFoldDB" id="W1PJV3"/>
<organism evidence="2 3">
    <name type="scientific">Amborella trichopoda</name>
    <dbReference type="NCBI Taxonomy" id="13333"/>
    <lineage>
        <taxon>Eukaryota</taxon>
        <taxon>Viridiplantae</taxon>
        <taxon>Streptophyta</taxon>
        <taxon>Embryophyta</taxon>
        <taxon>Tracheophyta</taxon>
        <taxon>Spermatophyta</taxon>
        <taxon>Magnoliopsida</taxon>
        <taxon>Amborellales</taxon>
        <taxon>Amborellaceae</taxon>
        <taxon>Amborella</taxon>
    </lineage>
</organism>
<dbReference type="Gramene" id="ERN07380">
    <property type="protein sequence ID" value="ERN07380"/>
    <property type="gene ID" value="AMTR_s00019p00239490"/>
</dbReference>
<accession>W1PJV3</accession>
<dbReference type="GO" id="GO:0006315">
    <property type="term" value="P:homing of group II introns"/>
    <property type="evidence" value="ECO:0000318"/>
    <property type="project" value="GO_Central"/>
</dbReference>
<evidence type="ECO:0000313" key="2">
    <source>
        <dbReference type="EMBL" id="ERN07380.1"/>
    </source>
</evidence>
<dbReference type="CDD" id="cd01651">
    <property type="entry name" value="RT_G2_intron"/>
    <property type="match status" value="1"/>
</dbReference>
<dbReference type="InterPro" id="IPR024937">
    <property type="entry name" value="Domain_X"/>
</dbReference>
<dbReference type="HOGENOM" id="CLU_013547_0_0_1"/>